<accession>A0AAD6UQW8</accession>
<evidence type="ECO:0000313" key="3">
    <source>
        <dbReference type="Proteomes" id="UP001219525"/>
    </source>
</evidence>
<reference evidence="2" key="1">
    <citation type="submission" date="2023-03" db="EMBL/GenBank/DDBJ databases">
        <title>Massive genome expansion in bonnet fungi (Mycena s.s.) driven by repeated elements and novel gene families across ecological guilds.</title>
        <authorList>
            <consortium name="Lawrence Berkeley National Laboratory"/>
            <person name="Harder C.B."/>
            <person name="Miyauchi S."/>
            <person name="Viragh M."/>
            <person name="Kuo A."/>
            <person name="Thoen E."/>
            <person name="Andreopoulos B."/>
            <person name="Lu D."/>
            <person name="Skrede I."/>
            <person name="Drula E."/>
            <person name="Henrissat B."/>
            <person name="Morin E."/>
            <person name="Kohler A."/>
            <person name="Barry K."/>
            <person name="LaButti K."/>
            <person name="Morin E."/>
            <person name="Salamov A."/>
            <person name="Lipzen A."/>
            <person name="Mereny Z."/>
            <person name="Hegedus B."/>
            <person name="Baldrian P."/>
            <person name="Stursova M."/>
            <person name="Weitz H."/>
            <person name="Taylor A."/>
            <person name="Grigoriev I.V."/>
            <person name="Nagy L.G."/>
            <person name="Martin F."/>
            <person name="Kauserud H."/>
        </authorList>
    </citation>
    <scope>NUCLEOTIDE SEQUENCE</scope>
    <source>
        <strain evidence="2">9144</strain>
    </source>
</reference>
<feature type="compositionally biased region" description="Polar residues" evidence="1">
    <location>
        <begin position="40"/>
        <end position="61"/>
    </location>
</feature>
<organism evidence="2 3">
    <name type="scientific">Mycena pura</name>
    <dbReference type="NCBI Taxonomy" id="153505"/>
    <lineage>
        <taxon>Eukaryota</taxon>
        <taxon>Fungi</taxon>
        <taxon>Dikarya</taxon>
        <taxon>Basidiomycota</taxon>
        <taxon>Agaricomycotina</taxon>
        <taxon>Agaricomycetes</taxon>
        <taxon>Agaricomycetidae</taxon>
        <taxon>Agaricales</taxon>
        <taxon>Marasmiineae</taxon>
        <taxon>Mycenaceae</taxon>
        <taxon>Mycena</taxon>
    </lineage>
</organism>
<evidence type="ECO:0000313" key="2">
    <source>
        <dbReference type="EMBL" id="KAJ7190074.1"/>
    </source>
</evidence>
<dbReference type="AlphaFoldDB" id="A0AAD6UQW8"/>
<feature type="compositionally biased region" description="Basic and acidic residues" evidence="1">
    <location>
        <begin position="269"/>
        <end position="278"/>
    </location>
</feature>
<keyword evidence="3" id="KW-1185">Reference proteome</keyword>
<name>A0AAD6UQW8_9AGAR</name>
<feature type="compositionally biased region" description="Basic and acidic residues" evidence="1">
    <location>
        <begin position="62"/>
        <end position="78"/>
    </location>
</feature>
<gene>
    <name evidence="2" type="ORF">GGX14DRAFT_580176</name>
</gene>
<dbReference type="EMBL" id="JARJCW010000158">
    <property type="protein sequence ID" value="KAJ7190074.1"/>
    <property type="molecule type" value="Genomic_DNA"/>
</dbReference>
<proteinExistence type="predicted"/>
<sequence length="278" mass="30174">MAILWPHTQTGQQHAVRHVRHGRVALSSATQTVNWCWQEPDNSNAQKRNRPPTLQSESETSADTHIKDWRKSVAGAEKPEENEYIDMEMEDTAGEVGPEEITEKTPEVVPAIHENVESAQEAEPITKQVPSVERTAGEITEVGASAEEIADTSPNTEENTKQAPTVKKTAECAPSMVQIAKTSIPEVTPKVEESPMQIADGPPGIAAGPGQMWVLIPAPDRVIKAEEDRVFLRVPVHVPADGPGSRVNDPIILDSNDNNEMEVDPPAAEGEKDVEGAN</sequence>
<dbReference type="Proteomes" id="UP001219525">
    <property type="component" value="Unassembled WGS sequence"/>
</dbReference>
<protein>
    <submittedName>
        <fullName evidence="2">Uncharacterized protein</fullName>
    </submittedName>
</protein>
<comment type="caution">
    <text evidence="2">The sequence shown here is derived from an EMBL/GenBank/DDBJ whole genome shotgun (WGS) entry which is preliminary data.</text>
</comment>
<feature type="region of interest" description="Disordered" evidence="1">
    <location>
        <begin position="40"/>
        <end position="78"/>
    </location>
</feature>
<feature type="region of interest" description="Disordered" evidence="1">
    <location>
        <begin position="237"/>
        <end position="278"/>
    </location>
</feature>
<evidence type="ECO:0000256" key="1">
    <source>
        <dbReference type="SAM" id="MobiDB-lite"/>
    </source>
</evidence>